<protein>
    <submittedName>
        <fullName evidence="3">Methyltransferase-like protein 16</fullName>
    </submittedName>
</protein>
<dbReference type="PANTHER" id="PTHR13393:SF0">
    <property type="entry name" value="RNA N6-ADENOSINE-METHYLTRANSFERASE METTL16"/>
    <property type="match status" value="1"/>
</dbReference>
<keyword evidence="1 3" id="KW-0489">Methyltransferase</keyword>
<evidence type="ECO:0000256" key="2">
    <source>
        <dbReference type="ARBA" id="ARBA00022679"/>
    </source>
</evidence>
<evidence type="ECO:0000256" key="1">
    <source>
        <dbReference type="ARBA" id="ARBA00022603"/>
    </source>
</evidence>
<gene>
    <name evidence="3" type="ORF">LOD99_7213</name>
</gene>
<dbReference type="PANTHER" id="PTHR13393">
    <property type="entry name" value="SAM-DEPENDENT METHYLTRANSFERASE"/>
    <property type="match status" value="1"/>
</dbReference>
<evidence type="ECO:0000313" key="3">
    <source>
        <dbReference type="EMBL" id="KAI6652196.1"/>
    </source>
</evidence>
<dbReference type="GO" id="GO:0008168">
    <property type="term" value="F:methyltransferase activity"/>
    <property type="evidence" value="ECO:0007669"/>
    <property type="project" value="UniProtKB-KW"/>
</dbReference>
<comment type="caution">
    <text evidence="3">The sequence shown here is derived from an EMBL/GenBank/DDBJ whole genome shotgun (WGS) entry which is preliminary data.</text>
</comment>
<keyword evidence="4" id="KW-1185">Reference proteome</keyword>
<proteinExistence type="predicted"/>
<name>A0AAV7JW05_9METZ</name>
<evidence type="ECO:0000313" key="4">
    <source>
        <dbReference type="Proteomes" id="UP001165289"/>
    </source>
</evidence>
<organism evidence="3 4">
    <name type="scientific">Oopsacas minuta</name>
    <dbReference type="NCBI Taxonomy" id="111878"/>
    <lineage>
        <taxon>Eukaryota</taxon>
        <taxon>Metazoa</taxon>
        <taxon>Porifera</taxon>
        <taxon>Hexactinellida</taxon>
        <taxon>Hexasterophora</taxon>
        <taxon>Lyssacinosida</taxon>
        <taxon>Leucopsacidae</taxon>
        <taxon>Oopsacas</taxon>
    </lineage>
</organism>
<dbReference type="Pfam" id="PF05971">
    <property type="entry name" value="Methyltransf_10"/>
    <property type="match status" value="1"/>
</dbReference>
<dbReference type="EMBL" id="JAKMXF010000299">
    <property type="protein sequence ID" value="KAI6652196.1"/>
    <property type="molecule type" value="Genomic_DNA"/>
</dbReference>
<accession>A0AAV7JW05</accession>
<keyword evidence="2" id="KW-0808">Transferase</keyword>
<dbReference type="InterPro" id="IPR010286">
    <property type="entry name" value="METTL16/RlmF"/>
</dbReference>
<dbReference type="GO" id="GO:0005634">
    <property type="term" value="C:nucleus"/>
    <property type="evidence" value="ECO:0007669"/>
    <property type="project" value="TreeGrafter"/>
</dbReference>
<reference evidence="3 4" key="1">
    <citation type="journal article" date="2023" name="BMC Biol.">
        <title>The compact genome of the sponge Oopsacas minuta (Hexactinellida) is lacking key metazoan core genes.</title>
        <authorList>
            <person name="Santini S."/>
            <person name="Schenkelaars Q."/>
            <person name="Jourda C."/>
            <person name="Duchesne M."/>
            <person name="Belahbib H."/>
            <person name="Rocher C."/>
            <person name="Selva M."/>
            <person name="Riesgo A."/>
            <person name="Vervoort M."/>
            <person name="Leys S.P."/>
            <person name="Kodjabachian L."/>
            <person name="Le Bivic A."/>
            <person name="Borchiellini C."/>
            <person name="Claverie J.M."/>
            <person name="Renard E."/>
        </authorList>
    </citation>
    <scope>NUCLEOTIDE SEQUENCE [LARGE SCALE GENOMIC DNA]</scope>
    <source>
        <strain evidence="3">SPO-2</strain>
    </source>
</reference>
<dbReference type="AlphaFoldDB" id="A0AAV7JW05"/>
<dbReference type="GO" id="GO:0070475">
    <property type="term" value="P:rRNA base methylation"/>
    <property type="evidence" value="ECO:0007669"/>
    <property type="project" value="TreeGrafter"/>
</dbReference>
<dbReference type="InterPro" id="IPR029063">
    <property type="entry name" value="SAM-dependent_MTases_sf"/>
</dbReference>
<dbReference type="Proteomes" id="UP001165289">
    <property type="component" value="Unassembled WGS sequence"/>
</dbReference>
<dbReference type="Gene3D" id="3.40.50.150">
    <property type="entry name" value="Vaccinia Virus protein VP39"/>
    <property type="match status" value="1"/>
</dbReference>
<sequence>MYILYLAPEDRTSHRPSNNTSRQECMLEECVTEGGELKFVKKIIEESLLLRNRVTWFSSMLGKKCHVAILLKVLEAEKVPKITQTEFIQGKTRRWAIAWSFDLHFKSWVPLITPSVQKPLFIQLYKEEGATMKIDKVLMDVFESLQLEIEVYEGSKYICIAYRNTWANQRRKKRIKKMRESLSMEEDNQVVGCKRKYSDSEDMIEDKAVKLESEYLCLIEFLVEIKEGSEIEKGEFKKGLTEDGIYLRLEALETSNKEILHQIAQYIQNNLI</sequence>